<dbReference type="AlphaFoldDB" id="A0A844G9R2"/>
<organism evidence="1 2">
    <name type="scientific">Victivallis lenta</name>
    <dbReference type="NCBI Taxonomy" id="2606640"/>
    <lineage>
        <taxon>Bacteria</taxon>
        <taxon>Pseudomonadati</taxon>
        <taxon>Lentisphaerota</taxon>
        <taxon>Lentisphaeria</taxon>
        <taxon>Victivallales</taxon>
        <taxon>Victivallaceae</taxon>
        <taxon>Victivallis</taxon>
    </lineage>
</organism>
<protein>
    <submittedName>
        <fullName evidence="1">Uncharacterized protein</fullName>
    </submittedName>
</protein>
<dbReference type="EMBL" id="VUNS01000042">
    <property type="protein sequence ID" value="MST99582.1"/>
    <property type="molecule type" value="Genomic_DNA"/>
</dbReference>
<reference evidence="1 2" key="1">
    <citation type="submission" date="2019-08" db="EMBL/GenBank/DDBJ databases">
        <title>In-depth cultivation of the pig gut microbiome towards novel bacterial diversity and tailored functional studies.</title>
        <authorList>
            <person name="Wylensek D."/>
            <person name="Hitch T.C.A."/>
            <person name="Clavel T."/>
        </authorList>
    </citation>
    <scope>NUCLEOTIDE SEQUENCE [LARGE SCALE GENOMIC DNA]</scope>
    <source>
        <strain evidence="1 2">BBE-744-WT-12</strain>
    </source>
</reference>
<accession>A0A844G9R2</accession>
<dbReference type="Proteomes" id="UP000435649">
    <property type="component" value="Unassembled WGS sequence"/>
</dbReference>
<proteinExistence type="predicted"/>
<evidence type="ECO:0000313" key="1">
    <source>
        <dbReference type="EMBL" id="MST99582.1"/>
    </source>
</evidence>
<keyword evidence="2" id="KW-1185">Reference proteome</keyword>
<gene>
    <name evidence="1" type="ORF">FYJ85_21370</name>
</gene>
<dbReference type="RefSeq" id="WP_154420755.1">
    <property type="nucleotide sequence ID" value="NZ_VUNS01000042.1"/>
</dbReference>
<evidence type="ECO:0000313" key="2">
    <source>
        <dbReference type="Proteomes" id="UP000435649"/>
    </source>
</evidence>
<comment type="caution">
    <text evidence="1">The sequence shown here is derived from an EMBL/GenBank/DDBJ whole genome shotgun (WGS) entry which is preliminary data.</text>
</comment>
<name>A0A844G9R2_9BACT</name>
<sequence length="282" mass="32504">MITVFHPFTAILFCASLLMTGCTPSPQYRVSLQRNHDDGFLHTLWVHDGTGNVSSLEYYAYVSSYLLKPLEYRDDVIKLEWLDAGEEPVFFDLFRNGKRYLLIHDFGGGKYGPYHLRVIEFDADGWRQIYYGPTGEIPRLDDVNGDGRFEFRHFDDFSTPLATMNPCGVLVLAYSNGKLMPDRELNKKMPMTSEDLSALEKKYNKFIHEFGYASSDNGEDVKAYFVKETLIGLLYGGNWHQRDQVIQYLKYNPASGEQLKTKILEEVQASPYYVFIMNLNSQ</sequence>